<gene>
    <name evidence="7" type="ORF">ACFPOC_08225</name>
</gene>
<name>A0ABW0SCP5_9RHOB</name>
<dbReference type="InterPro" id="IPR013766">
    <property type="entry name" value="Thioredoxin_domain"/>
</dbReference>
<protein>
    <submittedName>
        <fullName evidence="7">DsbA family protein</fullName>
    </submittedName>
</protein>
<dbReference type="InterPro" id="IPR036249">
    <property type="entry name" value="Thioredoxin-like_sf"/>
</dbReference>
<dbReference type="Pfam" id="PF18312">
    <property type="entry name" value="ScsC_N"/>
    <property type="match status" value="1"/>
</dbReference>
<dbReference type="PROSITE" id="PS51352">
    <property type="entry name" value="THIOREDOXIN_2"/>
    <property type="match status" value="1"/>
</dbReference>
<dbReference type="Gene3D" id="3.40.30.10">
    <property type="entry name" value="Glutaredoxin"/>
    <property type="match status" value="1"/>
</dbReference>
<organism evidence="7 8">
    <name type="scientific">Rubellimicrobium aerolatum</name>
    <dbReference type="NCBI Taxonomy" id="490979"/>
    <lineage>
        <taxon>Bacteria</taxon>
        <taxon>Pseudomonadati</taxon>
        <taxon>Pseudomonadota</taxon>
        <taxon>Alphaproteobacteria</taxon>
        <taxon>Rhodobacterales</taxon>
        <taxon>Roseobacteraceae</taxon>
        <taxon>Rubellimicrobium</taxon>
    </lineage>
</organism>
<dbReference type="InterPro" id="IPR001853">
    <property type="entry name" value="DSBA-like_thioredoxin_dom"/>
</dbReference>
<comment type="caution">
    <text evidence="7">The sequence shown here is derived from an EMBL/GenBank/DDBJ whole genome shotgun (WGS) entry which is preliminary data.</text>
</comment>
<sequence length="250" mass="26951">MPLRRALPAAALLLATALPAAALDLQALTPEEREAFRAEVRAYLLDNPEVLSEAIAVLDSRQEEQQAEADAALVRDNLQAIAQDGRSWTGGNPDGDVTVVEFMDYRCGYCRRAFEEVEELVATDGNIRFVLKEFPILGPQSELASRFAIAVRQVHGDQAYKDAHDALMLLESDVDEGSLARLAEGLALDPAPLLAAMDSPEVTAVIAANHDLARALGITGTPTFVMGDRMLRGYVPLPAMEAIVAEERAG</sequence>
<dbReference type="RefSeq" id="WP_209840024.1">
    <property type="nucleotide sequence ID" value="NZ_JAGGJP010000006.1"/>
</dbReference>
<keyword evidence="2" id="KW-0560">Oxidoreductase</keyword>
<dbReference type="InterPro" id="IPR041205">
    <property type="entry name" value="ScsC_N"/>
</dbReference>
<evidence type="ECO:0000256" key="1">
    <source>
        <dbReference type="ARBA" id="ARBA00022729"/>
    </source>
</evidence>
<dbReference type="EMBL" id="JBHSNA010000005">
    <property type="protein sequence ID" value="MFC5566404.1"/>
    <property type="molecule type" value="Genomic_DNA"/>
</dbReference>
<dbReference type="SUPFAM" id="SSF52833">
    <property type="entry name" value="Thioredoxin-like"/>
    <property type="match status" value="1"/>
</dbReference>
<evidence type="ECO:0000256" key="3">
    <source>
        <dbReference type="ARBA" id="ARBA00023157"/>
    </source>
</evidence>
<dbReference type="Proteomes" id="UP001596056">
    <property type="component" value="Unassembled WGS sequence"/>
</dbReference>
<feature type="domain" description="Thioredoxin" evidence="6">
    <location>
        <begin position="12"/>
        <end position="249"/>
    </location>
</feature>
<proteinExistence type="predicted"/>
<evidence type="ECO:0000256" key="4">
    <source>
        <dbReference type="ARBA" id="ARBA00023284"/>
    </source>
</evidence>
<dbReference type="PANTHER" id="PTHR13887:SF14">
    <property type="entry name" value="DISULFIDE BOND FORMATION PROTEIN D"/>
    <property type="match status" value="1"/>
</dbReference>
<keyword evidence="3" id="KW-1015">Disulfide bond</keyword>
<dbReference type="Pfam" id="PF01323">
    <property type="entry name" value="DSBA"/>
    <property type="match status" value="1"/>
</dbReference>
<reference evidence="8" key="1">
    <citation type="journal article" date="2019" name="Int. J. Syst. Evol. Microbiol.">
        <title>The Global Catalogue of Microorganisms (GCM) 10K type strain sequencing project: providing services to taxonomists for standard genome sequencing and annotation.</title>
        <authorList>
            <consortium name="The Broad Institute Genomics Platform"/>
            <consortium name="The Broad Institute Genome Sequencing Center for Infectious Disease"/>
            <person name="Wu L."/>
            <person name="Ma J."/>
        </authorList>
    </citation>
    <scope>NUCLEOTIDE SEQUENCE [LARGE SCALE GENOMIC DNA]</scope>
    <source>
        <strain evidence="8">KACC 11588</strain>
    </source>
</reference>
<feature type="signal peptide" evidence="5">
    <location>
        <begin position="1"/>
        <end position="22"/>
    </location>
</feature>
<evidence type="ECO:0000256" key="2">
    <source>
        <dbReference type="ARBA" id="ARBA00023002"/>
    </source>
</evidence>
<evidence type="ECO:0000256" key="5">
    <source>
        <dbReference type="SAM" id="SignalP"/>
    </source>
</evidence>
<dbReference type="CDD" id="cd03023">
    <property type="entry name" value="DsbA_Com1_like"/>
    <property type="match status" value="1"/>
</dbReference>
<evidence type="ECO:0000313" key="8">
    <source>
        <dbReference type="Proteomes" id="UP001596056"/>
    </source>
</evidence>
<keyword evidence="1 5" id="KW-0732">Signal</keyword>
<evidence type="ECO:0000259" key="6">
    <source>
        <dbReference type="PROSITE" id="PS51352"/>
    </source>
</evidence>
<keyword evidence="8" id="KW-1185">Reference proteome</keyword>
<keyword evidence="4" id="KW-0676">Redox-active center</keyword>
<evidence type="ECO:0000313" key="7">
    <source>
        <dbReference type="EMBL" id="MFC5566404.1"/>
    </source>
</evidence>
<feature type="chain" id="PRO_5047186075" evidence="5">
    <location>
        <begin position="23"/>
        <end position="250"/>
    </location>
</feature>
<accession>A0ABW0SCP5</accession>
<dbReference type="PANTHER" id="PTHR13887">
    <property type="entry name" value="GLUTATHIONE S-TRANSFERASE KAPPA"/>
    <property type="match status" value="1"/>
</dbReference>